<gene>
    <name evidence="2" type="ORF">HNR40_001320</name>
</gene>
<keyword evidence="3" id="KW-1185">Reference proteome</keyword>
<protein>
    <submittedName>
        <fullName evidence="2">Uncharacterized protein</fullName>
    </submittedName>
</protein>
<feature type="transmembrane region" description="Helical" evidence="1">
    <location>
        <begin position="29"/>
        <end position="50"/>
    </location>
</feature>
<proteinExistence type="predicted"/>
<keyword evidence="1" id="KW-1133">Transmembrane helix</keyword>
<organism evidence="2 3">
    <name type="scientific">Nonomuraea endophytica</name>
    <dbReference type="NCBI Taxonomy" id="714136"/>
    <lineage>
        <taxon>Bacteria</taxon>
        <taxon>Bacillati</taxon>
        <taxon>Actinomycetota</taxon>
        <taxon>Actinomycetes</taxon>
        <taxon>Streptosporangiales</taxon>
        <taxon>Streptosporangiaceae</taxon>
        <taxon>Nonomuraea</taxon>
    </lineage>
</organism>
<sequence length="56" mass="5884">MGRIVALVLGTLAAVFVLFNFILPMVAVLFKVALIIGVISLVVFIAVRVISGSPSQ</sequence>
<dbReference type="AlphaFoldDB" id="A0A7W7ZYN4"/>
<dbReference type="Proteomes" id="UP000568380">
    <property type="component" value="Unassembled WGS sequence"/>
</dbReference>
<evidence type="ECO:0000313" key="2">
    <source>
        <dbReference type="EMBL" id="MBB5075874.1"/>
    </source>
</evidence>
<accession>A0A7W7ZYN4</accession>
<evidence type="ECO:0000256" key="1">
    <source>
        <dbReference type="SAM" id="Phobius"/>
    </source>
</evidence>
<keyword evidence="1" id="KW-0812">Transmembrane</keyword>
<evidence type="ECO:0000313" key="3">
    <source>
        <dbReference type="Proteomes" id="UP000568380"/>
    </source>
</evidence>
<comment type="caution">
    <text evidence="2">The sequence shown here is derived from an EMBL/GenBank/DDBJ whole genome shotgun (WGS) entry which is preliminary data.</text>
</comment>
<keyword evidence="1" id="KW-0472">Membrane</keyword>
<feature type="transmembrane region" description="Helical" evidence="1">
    <location>
        <begin position="5"/>
        <end position="23"/>
    </location>
</feature>
<name>A0A7W7ZYN4_9ACTN</name>
<reference evidence="2 3" key="1">
    <citation type="submission" date="2020-08" db="EMBL/GenBank/DDBJ databases">
        <title>Genomic Encyclopedia of Type Strains, Phase IV (KMG-IV): sequencing the most valuable type-strain genomes for metagenomic binning, comparative biology and taxonomic classification.</title>
        <authorList>
            <person name="Goeker M."/>
        </authorList>
    </citation>
    <scope>NUCLEOTIDE SEQUENCE [LARGE SCALE GENOMIC DNA]</scope>
    <source>
        <strain evidence="2 3">DSM 45385</strain>
    </source>
</reference>
<dbReference type="EMBL" id="JACHIN010000001">
    <property type="protein sequence ID" value="MBB5075874.1"/>
    <property type="molecule type" value="Genomic_DNA"/>
</dbReference>
<dbReference type="RefSeq" id="WP_184959013.1">
    <property type="nucleotide sequence ID" value="NZ_JACHIN010000001.1"/>
</dbReference>